<reference evidence="3 4" key="1">
    <citation type="journal article" date="2023" name="G3 (Bethesda)">
        <title>A chromosome-length genome assembly and annotation of blackberry (Rubus argutus, cv. 'Hillquist').</title>
        <authorList>
            <person name="Bruna T."/>
            <person name="Aryal R."/>
            <person name="Dudchenko O."/>
            <person name="Sargent D.J."/>
            <person name="Mead D."/>
            <person name="Buti M."/>
            <person name="Cavallini A."/>
            <person name="Hytonen T."/>
            <person name="Andres J."/>
            <person name="Pham M."/>
            <person name="Weisz D."/>
            <person name="Mascagni F."/>
            <person name="Usai G."/>
            <person name="Natali L."/>
            <person name="Bassil N."/>
            <person name="Fernandez G.E."/>
            <person name="Lomsadze A."/>
            <person name="Armour M."/>
            <person name="Olukolu B."/>
            <person name="Poorten T."/>
            <person name="Britton C."/>
            <person name="Davik J."/>
            <person name="Ashrafi H."/>
            <person name="Aiden E.L."/>
            <person name="Borodovsky M."/>
            <person name="Worthington M."/>
        </authorList>
    </citation>
    <scope>NUCLEOTIDE SEQUENCE [LARGE SCALE GENOMIC DNA]</scope>
    <source>
        <strain evidence="3">PI 553951</strain>
    </source>
</reference>
<feature type="chain" id="PRO_5043396670" evidence="2">
    <location>
        <begin position="27"/>
        <end position="102"/>
    </location>
</feature>
<gene>
    <name evidence="3" type="ORF">M0R45_033419</name>
</gene>
<accession>A0AAW1WN64</accession>
<name>A0AAW1WN64_RUBAR</name>
<evidence type="ECO:0000256" key="1">
    <source>
        <dbReference type="SAM" id="MobiDB-lite"/>
    </source>
</evidence>
<proteinExistence type="predicted"/>
<keyword evidence="4" id="KW-1185">Reference proteome</keyword>
<sequence>MAMVKFVAALILSLLAISMLQTMVMAKHGHGGHHKGNNAHHSAQGGAARPNTTSPACSSARNAVASACVSPRGIMETKLCALATTTGRPRKEDQNALEALST</sequence>
<feature type="compositionally biased region" description="Basic residues" evidence="1">
    <location>
        <begin position="28"/>
        <end position="38"/>
    </location>
</feature>
<comment type="caution">
    <text evidence="3">The sequence shown here is derived from an EMBL/GenBank/DDBJ whole genome shotgun (WGS) entry which is preliminary data.</text>
</comment>
<protein>
    <submittedName>
        <fullName evidence="3">Uncharacterized protein</fullName>
    </submittedName>
</protein>
<feature type="signal peptide" evidence="2">
    <location>
        <begin position="1"/>
        <end position="26"/>
    </location>
</feature>
<dbReference type="EMBL" id="JBEDUW010000006">
    <property type="protein sequence ID" value="KAK9925078.1"/>
    <property type="molecule type" value="Genomic_DNA"/>
</dbReference>
<feature type="region of interest" description="Disordered" evidence="1">
    <location>
        <begin position="28"/>
        <end position="56"/>
    </location>
</feature>
<dbReference type="AlphaFoldDB" id="A0AAW1WN64"/>
<dbReference type="Proteomes" id="UP001457282">
    <property type="component" value="Unassembled WGS sequence"/>
</dbReference>
<feature type="region of interest" description="Disordered" evidence="1">
    <location>
        <begin position="83"/>
        <end position="102"/>
    </location>
</feature>
<organism evidence="3 4">
    <name type="scientific">Rubus argutus</name>
    <name type="common">Southern blackberry</name>
    <dbReference type="NCBI Taxonomy" id="59490"/>
    <lineage>
        <taxon>Eukaryota</taxon>
        <taxon>Viridiplantae</taxon>
        <taxon>Streptophyta</taxon>
        <taxon>Embryophyta</taxon>
        <taxon>Tracheophyta</taxon>
        <taxon>Spermatophyta</taxon>
        <taxon>Magnoliopsida</taxon>
        <taxon>eudicotyledons</taxon>
        <taxon>Gunneridae</taxon>
        <taxon>Pentapetalae</taxon>
        <taxon>rosids</taxon>
        <taxon>fabids</taxon>
        <taxon>Rosales</taxon>
        <taxon>Rosaceae</taxon>
        <taxon>Rosoideae</taxon>
        <taxon>Rosoideae incertae sedis</taxon>
        <taxon>Rubus</taxon>
    </lineage>
</organism>
<evidence type="ECO:0000256" key="2">
    <source>
        <dbReference type="SAM" id="SignalP"/>
    </source>
</evidence>
<keyword evidence="2" id="KW-0732">Signal</keyword>
<evidence type="ECO:0000313" key="4">
    <source>
        <dbReference type="Proteomes" id="UP001457282"/>
    </source>
</evidence>
<evidence type="ECO:0000313" key="3">
    <source>
        <dbReference type="EMBL" id="KAK9925078.1"/>
    </source>
</evidence>